<dbReference type="PROSITE" id="PS00107">
    <property type="entry name" value="PROTEIN_KINASE_ATP"/>
    <property type="match status" value="1"/>
</dbReference>
<dbReference type="SUPFAM" id="SSF50044">
    <property type="entry name" value="SH3-domain"/>
    <property type="match status" value="1"/>
</dbReference>
<feature type="binding site" evidence="11">
    <location>
        <position position="255"/>
    </location>
    <ligand>
        <name>ATP</name>
        <dbReference type="ChEBI" id="CHEBI:30616"/>
    </ligand>
</feature>
<evidence type="ECO:0000313" key="15">
    <source>
        <dbReference type="Proteomes" id="UP001328107"/>
    </source>
</evidence>
<dbReference type="GO" id="GO:0005524">
    <property type="term" value="F:ATP binding"/>
    <property type="evidence" value="ECO:0007669"/>
    <property type="project" value="UniProtKB-UniRule"/>
</dbReference>
<dbReference type="InterPro" id="IPR050198">
    <property type="entry name" value="Non-receptor_tyrosine_kinases"/>
</dbReference>
<evidence type="ECO:0000256" key="11">
    <source>
        <dbReference type="PROSITE-ProRule" id="PRU10141"/>
    </source>
</evidence>
<dbReference type="Proteomes" id="UP001328107">
    <property type="component" value="Unassembled WGS sequence"/>
</dbReference>
<keyword evidence="3 11" id="KW-0547">Nucleotide-binding</keyword>
<comment type="subcellular location">
    <subcellularLocation>
        <location evidence="1">Endomembrane system</location>
    </subcellularLocation>
</comment>
<organism evidence="14 15">
    <name type="scientific">Pristionchus mayeri</name>
    <dbReference type="NCBI Taxonomy" id="1317129"/>
    <lineage>
        <taxon>Eukaryota</taxon>
        <taxon>Metazoa</taxon>
        <taxon>Ecdysozoa</taxon>
        <taxon>Nematoda</taxon>
        <taxon>Chromadorea</taxon>
        <taxon>Rhabditida</taxon>
        <taxon>Rhabditina</taxon>
        <taxon>Diplogasteromorpha</taxon>
        <taxon>Diplogasteroidea</taxon>
        <taxon>Neodiplogasteridae</taxon>
        <taxon>Pristionchus</taxon>
    </lineage>
</organism>
<evidence type="ECO:0000256" key="3">
    <source>
        <dbReference type="ARBA" id="ARBA00022741"/>
    </source>
</evidence>
<keyword evidence="6" id="KW-0472">Membrane</keyword>
<keyword evidence="4" id="KW-0418">Kinase</keyword>
<dbReference type="SUPFAM" id="SSF55550">
    <property type="entry name" value="SH2 domain"/>
    <property type="match status" value="1"/>
</dbReference>
<evidence type="ECO:0008006" key="16">
    <source>
        <dbReference type="Google" id="ProtNLM"/>
    </source>
</evidence>
<dbReference type="Gene3D" id="1.10.510.10">
    <property type="entry name" value="Transferase(Phosphotransferase) domain 1"/>
    <property type="match status" value="1"/>
</dbReference>
<dbReference type="CDD" id="cd00192">
    <property type="entry name" value="PTKc"/>
    <property type="match status" value="1"/>
</dbReference>
<accession>A0AAN5CD45</accession>
<dbReference type="InterPro" id="IPR001245">
    <property type="entry name" value="Ser-Thr/Tyr_kinase_cat_dom"/>
</dbReference>
<dbReference type="PRINTS" id="PR00109">
    <property type="entry name" value="TYRKINASE"/>
</dbReference>
<dbReference type="PROSITE" id="PS50001">
    <property type="entry name" value="SH2"/>
    <property type="match status" value="1"/>
</dbReference>
<evidence type="ECO:0000256" key="5">
    <source>
        <dbReference type="ARBA" id="ARBA00022840"/>
    </source>
</evidence>
<keyword evidence="2" id="KW-0808">Transferase</keyword>
<feature type="non-terminal residue" evidence="14">
    <location>
        <position position="501"/>
    </location>
</feature>
<comment type="catalytic activity">
    <reaction evidence="8">
        <text>L-tyrosyl-[protein] + ATP = O-phospho-L-tyrosyl-[protein] + ADP + H(+)</text>
        <dbReference type="Rhea" id="RHEA:10596"/>
        <dbReference type="Rhea" id="RHEA-COMP:10136"/>
        <dbReference type="Rhea" id="RHEA-COMP:20101"/>
        <dbReference type="ChEBI" id="CHEBI:15378"/>
        <dbReference type="ChEBI" id="CHEBI:30616"/>
        <dbReference type="ChEBI" id="CHEBI:46858"/>
        <dbReference type="ChEBI" id="CHEBI:61978"/>
        <dbReference type="ChEBI" id="CHEBI:456216"/>
        <dbReference type="EC" id="2.7.10.1"/>
    </reaction>
</comment>
<dbReference type="SMART" id="SM00219">
    <property type="entry name" value="TyrKc"/>
    <property type="match status" value="1"/>
</dbReference>
<evidence type="ECO:0000256" key="10">
    <source>
        <dbReference type="PROSITE-ProRule" id="PRU00191"/>
    </source>
</evidence>
<reference evidence="15" key="1">
    <citation type="submission" date="2022-10" db="EMBL/GenBank/DDBJ databases">
        <title>Genome assembly of Pristionchus species.</title>
        <authorList>
            <person name="Yoshida K."/>
            <person name="Sommer R.J."/>
        </authorList>
    </citation>
    <scope>NUCLEOTIDE SEQUENCE [LARGE SCALE GENOMIC DNA]</scope>
    <source>
        <strain evidence="15">RS5460</strain>
    </source>
</reference>
<evidence type="ECO:0000256" key="9">
    <source>
        <dbReference type="ARBA" id="ARBA00051245"/>
    </source>
</evidence>
<dbReference type="PROSITE" id="PS50011">
    <property type="entry name" value="PROTEIN_KINASE_DOM"/>
    <property type="match status" value="1"/>
</dbReference>
<keyword evidence="15" id="KW-1185">Reference proteome</keyword>
<sequence length="501" mass="56945">MSGIYGYGQKKIKQAKDAIGSFVDAGRAIIRRIFPNEKPKPEVVIAIKDYNPVKGEKGTAFKKGDRFNFVKKQDANTNWWHVVPEGQKDGKVFAPSNYLIRERDMPDYELISFNTDRNRAETLLKSAELENGSFIIRADTSNFNCPNLELKLSFKDVHINNGTAYPHFKIMKFDKEYMIENGKNSFKSISELVEHYADYRHTTNIALKYSVKKKSSVMLWDYKNRKIEKGEPLGKGYFGEVFKGTLFGNEIVALKTPNLQRMDAEDFLKEAEIARYCKHPHVLETIGICSSPYYILTEYMAKGNLKKYFETNDLSAEQCLSIARKIASGMEYLAGLQIVHRDLAARNILIGETLDIIKISDFGLARSLETQKYYTTCKEAFPIRWTAPEGIVLFQEGIVPTKEGKIEYAVDVWSFGVVLWEIYTNGKEPYEGISDADLFAALTKSEPLLRLPKPEKCPQEVYDKMLECWNLDKHARPSFSDLHSFLSQLSGEEPAAAAAAA</sequence>
<evidence type="ECO:0000256" key="1">
    <source>
        <dbReference type="ARBA" id="ARBA00004308"/>
    </source>
</evidence>
<feature type="domain" description="Protein kinase" evidence="13">
    <location>
        <begin position="227"/>
        <end position="486"/>
    </location>
</feature>
<keyword evidence="7" id="KW-0829">Tyrosine-protein kinase</keyword>
<dbReference type="GO" id="GO:0012505">
    <property type="term" value="C:endomembrane system"/>
    <property type="evidence" value="ECO:0007669"/>
    <property type="project" value="UniProtKB-SubCell"/>
</dbReference>
<dbReference type="PANTHER" id="PTHR24418">
    <property type="entry name" value="TYROSINE-PROTEIN KINASE"/>
    <property type="match status" value="1"/>
</dbReference>
<dbReference type="SUPFAM" id="SSF56112">
    <property type="entry name" value="Protein kinase-like (PK-like)"/>
    <property type="match status" value="1"/>
</dbReference>
<dbReference type="PROSITE" id="PS00109">
    <property type="entry name" value="PROTEIN_KINASE_TYR"/>
    <property type="match status" value="1"/>
</dbReference>
<dbReference type="GO" id="GO:0061564">
    <property type="term" value="P:axon development"/>
    <property type="evidence" value="ECO:0007669"/>
    <property type="project" value="UniProtKB-ARBA"/>
</dbReference>
<dbReference type="EMBL" id="BTRK01000002">
    <property type="protein sequence ID" value="GMR39047.1"/>
    <property type="molecule type" value="Genomic_DNA"/>
</dbReference>
<evidence type="ECO:0000256" key="7">
    <source>
        <dbReference type="ARBA" id="ARBA00023137"/>
    </source>
</evidence>
<dbReference type="InterPro" id="IPR000980">
    <property type="entry name" value="SH2"/>
</dbReference>
<dbReference type="GO" id="GO:0004715">
    <property type="term" value="F:non-membrane spanning protein tyrosine kinase activity"/>
    <property type="evidence" value="ECO:0007669"/>
    <property type="project" value="UniProtKB-EC"/>
</dbReference>
<dbReference type="Gene3D" id="2.30.30.40">
    <property type="entry name" value="SH3 Domains"/>
    <property type="match status" value="1"/>
</dbReference>
<protein>
    <recommendedName>
        <fullName evidence="16">Tyrosine-protein kinase</fullName>
    </recommendedName>
</protein>
<dbReference type="InterPro" id="IPR000719">
    <property type="entry name" value="Prot_kinase_dom"/>
</dbReference>
<evidence type="ECO:0000256" key="8">
    <source>
        <dbReference type="ARBA" id="ARBA00051243"/>
    </source>
</evidence>
<dbReference type="Pfam" id="PF07714">
    <property type="entry name" value="PK_Tyr_Ser-Thr"/>
    <property type="match status" value="1"/>
</dbReference>
<dbReference type="GO" id="GO:0048680">
    <property type="term" value="P:positive regulation of axon regeneration"/>
    <property type="evidence" value="ECO:0007669"/>
    <property type="project" value="UniProtKB-ARBA"/>
</dbReference>
<proteinExistence type="predicted"/>
<comment type="caution">
    <text evidence="14">The sequence shown here is derived from an EMBL/GenBank/DDBJ whole genome shotgun (WGS) entry which is preliminary data.</text>
</comment>
<name>A0AAN5CD45_9BILA</name>
<feature type="domain" description="SH2" evidence="12">
    <location>
        <begin position="79"/>
        <end position="211"/>
    </location>
</feature>
<keyword evidence="10" id="KW-0727">SH2 domain</keyword>
<keyword evidence="5 11" id="KW-0067">ATP-binding</keyword>
<dbReference type="InterPro" id="IPR020635">
    <property type="entry name" value="Tyr_kinase_cat_dom"/>
</dbReference>
<dbReference type="Gene3D" id="3.30.505.10">
    <property type="entry name" value="SH2 domain"/>
    <property type="match status" value="1"/>
</dbReference>
<dbReference type="InterPro" id="IPR036028">
    <property type="entry name" value="SH3-like_dom_sf"/>
</dbReference>
<evidence type="ECO:0000259" key="13">
    <source>
        <dbReference type="PROSITE" id="PS50011"/>
    </source>
</evidence>
<evidence type="ECO:0000256" key="6">
    <source>
        <dbReference type="ARBA" id="ARBA00023136"/>
    </source>
</evidence>
<dbReference type="InterPro" id="IPR011009">
    <property type="entry name" value="Kinase-like_dom_sf"/>
</dbReference>
<comment type="catalytic activity">
    <reaction evidence="9">
        <text>L-tyrosyl-[protein] + ATP = O-phospho-L-tyrosyl-[protein] + ADP + H(+)</text>
        <dbReference type="Rhea" id="RHEA:10596"/>
        <dbReference type="Rhea" id="RHEA-COMP:10136"/>
        <dbReference type="Rhea" id="RHEA-COMP:20101"/>
        <dbReference type="ChEBI" id="CHEBI:15378"/>
        <dbReference type="ChEBI" id="CHEBI:30616"/>
        <dbReference type="ChEBI" id="CHEBI:46858"/>
        <dbReference type="ChEBI" id="CHEBI:61978"/>
        <dbReference type="ChEBI" id="CHEBI:456216"/>
        <dbReference type="EC" id="2.7.10.2"/>
    </reaction>
</comment>
<dbReference type="Pfam" id="PF00017">
    <property type="entry name" value="SH2"/>
    <property type="match status" value="1"/>
</dbReference>
<evidence type="ECO:0000256" key="4">
    <source>
        <dbReference type="ARBA" id="ARBA00022777"/>
    </source>
</evidence>
<dbReference type="InterPro" id="IPR017441">
    <property type="entry name" value="Protein_kinase_ATP_BS"/>
</dbReference>
<evidence type="ECO:0000256" key="2">
    <source>
        <dbReference type="ARBA" id="ARBA00022679"/>
    </source>
</evidence>
<evidence type="ECO:0000259" key="12">
    <source>
        <dbReference type="PROSITE" id="PS50001"/>
    </source>
</evidence>
<dbReference type="FunFam" id="1.10.510.10:FF:001512">
    <property type="entry name" value="Receptor tyrosine-protein kinase erbB-2"/>
    <property type="match status" value="1"/>
</dbReference>
<dbReference type="AlphaFoldDB" id="A0AAN5CD45"/>
<dbReference type="GO" id="GO:0004714">
    <property type="term" value="F:transmembrane receptor protein tyrosine kinase activity"/>
    <property type="evidence" value="ECO:0007669"/>
    <property type="project" value="UniProtKB-EC"/>
</dbReference>
<dbReference type="InterPro" id="IPR008266">
    <property type="entry name" value="Tyr_kinase_AS"/>
</dbReference>
<dbReference type="InterPro" id="IPR036860">
    <property type="entry name" value="SH2_dom_sf"/>
</dbReference>
<evidence type="ECO:0000313" key="14">
    <source>
        <dbReference type="EMBL" id="GMR39047.1"/>
    </source>
</evidence>
<gene>
    <name evidence="14" type="ORF">PMAYCL1PPCAC_09242</name>
</gene>